<evidence type="ECO:0000259" key="6">
    <source>
        <dbReference type="PROSITE" id="PS50089"/>
    </source>
</evidence>
<organism evidence="7 8">
    <name type="scientific">Eruca vesicaria subsp. sativa</name>
    <name type="common">Garden rocket</name>
    <name type="synonym">Eruca sativa</name>
    <dbReference type="NCBI Taxonomy" id="29727"/>
    <lineage>
        <taxon>Eukaryota</taxon>
        <taxon>Viridiplantae</taxon>
        <taxon>Streptophyta</taxon>
        <taxon>Embryophyta</taxon>
        <taxon>Tracheophyta</taxon>
        <taxon>Spermatophyta</taxon>
        <taxon>Magnoliopsida</taxon>
        <taxon>eudicotyledons</taxon>
        <taxon>Gunneridae</taxon>
        <taxon>Pentapetalae</taxon>
        <taxon>rosids</taxon>
        <taxon>malvids</taxon>
        <taxon>Brassicales</taxon>
        <taxon>Brassicaceae</taxon>
        <taxon>Brassiceae</taxon>
        <taxon>Eruca</taxon>
    </lineage>
</organism>
<dbReference type="PANTHER" id="PTHR42647:SF18">
    <property type="entry name" value="SBP (S-RIBONUCLEASE BINDING PROTEIN) FAMILY PROTEIN"/>
    <property type="match status" value="1"/>
</dbReference>
<keyword evidence="3" id="KW-0862">Zinc</keyword>
<dbReference type="PANTHER" id="PTHR42647">
    <property type="entry name" value="SBP (S-RIBONUCLEASE BINDING PROTEIN) FAMILY PROTEIN"/>
    <property type="match status" value="1"/>
</dbReference>
<protein>
    <recommendedName>
        <fullName evidence="6">RING-type domain-containing protein</fullName>
    </recommendedName>
</protein>
<dbReference type="GO" id="GO:0008270">
    <property type="term" value="F:zinc ion binding"/>
    <property type="evidence" value="ECO:0007669"/>
    <property type="project" value="UniProtKB-KW"/>
</dbReference>
<reference evidence="7 8" key="1">
    <citation type="submission" date="2022-03" db="EMBL/GenBank/DDBJ databases">
        <authorList>
            <person name="Macdonald S."/>
            <person name="Ahmed S."/>
            <person name="Newling K."/>
        </authorList>
    </citation>
    <scope>NUCLEOTIDE SEQUENCE [LARGE SCALE GENOMIC DNA]</scope>
</reference>
<evidence type="ECO:0000256" key="3">
    <source>
        <dbReference type="ARBA" id="ARBA00022833"/>
    </source>
</evidence>
<keyword evidence="5" id="KW-0175">Coiled coil</keyword>
<dbReference type="InterPro" id="IPR001841">
    <property type="entry name" value="Znf_RING"/>
</dbReference>
<accession>A0ABC8LTS7</accession>
<name>A0ABC8LTS7_ERUVS</name>
<keyword evidence="2 4" id="KW-0863">Zinc-finger</keyword>
<dbReference type="FunFam" id="3.30.40.10:FF:000239">
    <property type="entry name" value="probable BOI-related E3 ubiquitin-protein ligase 2"/>
    <property type="match status" value="1"/>
</dbReference>
<proteinExistence type="predicted"/>
<dbReference type="InterPro" id="IPR013083">
    <property type="entry name" value="Znf_RING/FYVE/PHD"/>
</dbReference>
<dbReference type="Gene3D" id="3.30.40.10">
    <property type="entry name" value="Zinc/RING finger domain, C3HC4 (zinc finger)"/>
    <property type="match status" value="1"/>
</dbReference>
<feature type="domain" description="RING-type" evidence="6">
    <location>
        <begin position="261"/>
        <end position="297"/>
    </location>
</feature>
<dbReference type="EMBL" id="CAKOAT010719598">
    <property type="protein sequence ID" value="CAH8386796.1"/>
    <property type="molecule type" value="Genomic_DNA"/>
</dbReference>
<dbReference type="CDD" id="cd16649">
    <property type="entry name" value="mRING-HC-C3HC5_CGRF1-like"/>
    <property type="match status" value="1"/>
</dbReference>
<evidence type="ECO:0000313" key="7">
    <source>
        <dbReference type="EMBL" id="CAH8386796.1"/>
    </source>
</evidence>
<dbReference type="PROSITE" id="PS50089">
    <property type="entry name" value="ZF_RING_2"/>
    <property type="match status" value="1"/>
</dbReference>
<evidence type="ECO:0000256" key="5">
    <source>
        <dbReference type="SAM" id="Coils"/>
    </source>
</evidence>
<comment type="caution">
    <text evidence="7">The sequence shown here is derived from an EMBL/GenBank/DDBJ whole genome shotgun (WGS) entry which is preliminary data.</text>
</comment>
<evidence type="ECO:0000256" key="4">
    <source>
        <dbReference type="PROSITE-ProRule" id="PRU00175"/>
    </source>
</evidence>
<evidence type="ECO:0000256" key="1">
    <source>
        <dbReference type="ARBA" id="ARBA00022723"/>
    </source>
</evidence>
<gene>
    <name evidence="7" type="ORF">ERUC_LOCUS39279</name>
</gene>
<keyword evidence="1" id="KW-0479">Metal-binding</keyword>
<dbReference type="Pfam" id="PF13920">
    <property type="entry name" value="zf-C3HC4_3"/>
    <property type="match status" value="1"/>
</dbReference>
<evidence type="ECO:0000313" key="8">
    <source>
        <dbReference type="Proteomes" id="UP001642260"/>
    </source>
</evidence>
<evidence type="ECO:0000256" key="2">
    <source>
        <dbReference type="ARBA" id="ARBA00022771"/>
    </source>
</evidence>
<sequence length="310" mass="34785">MHTMWTALKVPQTKHDSSFFFVNSNGQEDIDCSLPPQDIHFTSIKAGLVDSRKRSREASSVDFIQFSSAAAPMNPPPPKPPQAIELLQNHNRKMPCVTPSGLRLSHELSQDHQEQLLSTFSGEYKRQKNDLDMFLQTQSEELRCKLASYRERQYVELLYAAEELVRQRVREKEAELEKATRRHDDLKARAAQLTEEARTWQLRAATREAEVSSLQSHIQKVVASQRTAAKQSMIGGDGEEAEDAESVFVDPERVEMTGPSCRICRRRPATVMAFPCRHLVLCKGCDGGGGVRACPICLAVKSSGVEVLFS</sequence>
<dbReference type="Proteomes" id="UP001642260">
    <property type="component" value="Unassembled WGS sequence"/>
</dbReference>
<keyword evidence="8" id="KW-1185">Reference proteome</keyword>
<feature type="coiled-coil region" evidence="5">
    <location>
        <begin position="162"/>
        <end position="203"/>
    </location>
</feature>
<dbReference type="PIRSF" id="PIRSF036836">
    <property type="entry name" value="RNase_bind_SBP1"/>
    <property type="match status" value="1"/>
</dbReference>
<dbReference type="AlphaFoldDB" id="A0ABC8LTS7"/>